<organism evidence="1 2">
    <name type="scientific">Leptospira santarosai str. MOR084</name>
    <dbReference type="NCBI Taxonomy" id="1049984"/>
    <lineage>
        <taxon>Bacteria</taxon>
        <taxon>Pseudomonadati</taxon>
        <taxon>Spirochaetota</taxon>
        <taxon>Spirochaetia</taxon>
        <taxon>Leptospirales</taxon>
        <taxon>Leptospiraceae</taxon>
        <taxon>Leptospira</taxon>
    </lineage>
</organism>
<name>A0A0E2BAM2_9LEPT</name>
<evidence type="ECO:0000313" key="1">
    <source>
        <dbReference type="EMBL" id="EKO32396.1"/>
    </source>
</evidence>
<protein>
    <submittedName>
        <fullName evidence="1">Uncharacterized protein</fullName>
    </submittedName>
</protein>
<accession>A0A0E2BAM2</accession>
<keyword evidence="2" id="KW-1185">Reference proteome</keyword>
<dbReference type="AlphaFoldDB" id="A0A0E2BAM2"/>
<evidence type="ECO:0000313" key="2">
    <source>
        <dbReference type="Proteomes" id="UP000006329"/>
    </source>
</evidence>
<dbReference type="Proteomes" id="UP000006329">
    <property type="component" value="Unassembled WGS sequence"/>
</dbReference>
<reference evidence="1" key="1">
    <citation type="submission" date="2012-10" db="EMBL/GenBank/DDBJ databases">
        <authorList>
            <person name="Harkins D.M."/>
            <person name="Durkin A.S."/>
            <person name="Brinkac L.M."/>
            <person name="Haft D.H."/>
            <person name="Selengut J.D."/>
            <person name="Sanka R."/>
            <person name="DePew J."/>
            <person name="Purushe J."/>
            <person name="Matthias M.A."/>
            <person name="Vinetz J.M."/>
            <person name="Sutton G.G."/>
            <person name="Nierman W.C."/>
            <person name="Fouts D.E."/>
        </authorList>
    </citation>
    <scope>NUCLEOTIDE SEQUENCE [LARGE SCALE GENOMIC DNA]</scope>
    <source>
        <strain evidence="1">MOR084</strain>
    </source>
</reference>
<sequence length="288" mass="32830">MEKSQHVNVFVFAKGFEITKNHREFQLIVPNIVPNHLSELENYILNILDWPNVIDSFFESNRNEKDSDYFLIKNEAQGAIVCISPSLDHLKRKSVIVIASFFPIDLVITDPDLPLAKIQNLGFRLLEEFGSTFIKNREIVERQLSKGSFLSTTIYSYSSEQIKNVKVWNSITEAIRNYKGIIGIAPTFAIKYCGNVLLGSKDDSMNPNFANKIDGYISPITNEFTIIRNNIEAVEKSDLSFEGDVDQLRREIVELKSMFQSHIDSLPSLLKFAFDEALSLIIGKKKKK</sequence>
<dbReference type="EMBL" id="AHON02000072">
    <property type="protein sequence ID" value="EKO32396.1"/>
    <property type="molecule type" value="Genomic_DNA"/>
</dbReference>
<proteinExistence type="predicted"/>
<gene>
    <name evidence="1" type="ORF">LEP1GSC179_0068</name>
</gene>
<comment type="caution">
    <text evidence="1">The sequence shown here is derived from an EMBL/GenBank/DDBJ whole genome shotgun (WGS) entry which is preliminary data.</text>
</comment>